<accession>A0A2T7P7V4</accession>
<evidence type="ECO:0000313" key="2">
    <source>
        <dbReference type="EMBL" id="PVD29507.1"/>
    </source>
</evidence>
<proteinExistence type="predicted"/>
<reference evidence="2 3" key="1">
    <citation type="submission" date="2018-04" db="EMBL/GenBank/DDBJ databases">
        <title>The genome of golden apple snail Pomacea canaliculata provides insight into stress tolerance and invasive adaptation.</title>
        <authorList>
            <person name="Liu C."/>
            <person name="Liu B."/>
            <person name="Ren Y."/>
            <person name="Zhang Y."/>
            <person name="Wang H."/>
            <person name="Li S."/>
            <person name="Jiang F."/>
            <person name="Yin L."/>
            <person name="Zhang G."/>
            <person name="Qian W."/>
            <person name="Fan W."/>
        </authorList>
    </citation>
    <scope>NUCLEOTIDE SEQUENCE [LARGE SCALE GENOMIC DNA]</scope>
    <source>
        <strain evidence="2">SZHN2017</strain>
        <tissue evidence="2">Muscle</tissue>
    </source>
</reference>
<organism evidence="2 3">
    <name type="scientific">Pomacea canaliculata</name>
    <name type="common">Golden apple snail</name>
    <dbReference type="NCBI Taxonomy" id="400727"/>
    <lineage>
        <taxon>Eukaryota</taxon>
        <taxon>Metazoa</taxon>
        <taxon>Spiralia</taxon>
        <taxon>Lophotrochozoa</taxon>
        <taxon>Mollusca</taxon>
        <taxon>Gastropoda</taxon>
        <taxon>Caenogastropoda</taxon>
        <taxon>Architaenioglossa</taxon>
        <taxon>Ampullarioidea</taxon>
        <taxon>Ampullariidae</taxon>
        <taxon>Pomacea</taxon>
    </lineage>
</organism>
<dbReference type="Proteomes" id="UP000245119">
    <property type="component" value="Linkage Group LG5"/>
</dbReference>
<evidence type="ECO:0000313" key="3">
    <source>
        <dbReference type="Proteomes" id="UP000245119"/>
    </source>
</evidence>
<comment type="caution">
    <text evidence="2">The sequence shown here is derived from an EMBL/GenBank/DDBJ whole genome shotgun (WGS) entry which is preliminary data.</text>
</comment>
<feature type="compositionally biased region" description="Basic and acidic residues" evidence="1">
    <location>
        <begin position="277"/>
        <end position="295"/>
    </location>
</feature>
<protein>
    <submittedName>
        <fullName evidence="2">Uncharacterized protein</fullName>
    </submittedName>
</protein>
<gene>
    <name evidence="2" type="ORF">C0Q70_08758</name>
</gene>
<feature type="region of interest" description="Disordered" evidence="1">
    <location>
        <begin position="215"/>
        <end position="317"/>
    </location>
</feature>
<evidence type="ECO:0000256" key="1">
    <source>
        <dbReference type="SAM" id="MobiDB-lite"/>
    </source>
</evidence>
<dbReference type="PROSITE" id="PS51257">
    <property type="entry name" value="PROKAR_LIPOPROTEIN"/>
    <property type="match status" value="1"/>
</dbReference>
<dbReference type="AlphaFoldDB" id="A0A2T7P7V4"/>
<sequence length="317" mass="35399">MKWKKMRVGLAIGVGFLVRSLLTLVIIGIACLPATDANREREKRSPQGNLVCPDRNPSDYGLPYSQIATALREVHNAMQILNKLNVSNNSLPVEIDESLVFLLYEEFNVSSVEFMQQLQLYQMVMKEVSKKSDRRLKKSLGALVNKVRDVQNNLTCLCHVASGRSGECQQPDNMTRVLGSVQFPNRDHSMEAGACVLVMMNRTLTSVENSLHLIRSRRGSNQGQKGRQQKRIKGKGEEVQVMTTPDDYTASRVLKKPKKAGDGVAMLDLIKPKKGNKKGDNSRKEKGGGKGEKKQPKNKKKQPKDKKGGNKKSKQQQ</sequence>
<feature type="compositionally biased region" description="Basic residues" evidence="1">
    <location>
        <begin position="296"/>
        <end position="317"/>
    </location>
</feature>
<keyword evidence="3" id="KW-1185">Reference proteome</keyword>
<name>A0A2T7P7V4_POMCA</name>
<dbReference type="EMBL" id="PZQS01000005">
    <property type="protein sequence ID" value="PVD29507.1"/>
    <property type="molecule type" value="Genomic_DNA"/>
</dbReference>